<reference evidence="1" key="1">
    <citation type="submission" date="2020-06" db="EMBL/GenBank/DDBJ databases">
        <title>WGS assembly of Ceratodon purpureus strain R40.</title>
        <authorList>
            <person name="Carey S.B."/>
            <person name="Jenkins J."/>
            <person name="Shu S."/>
            <person name="Lovell J.T."/>
            <person name="Sreedasyam A."/>
            <person name="Maumus F."/>
            <person name="Tiley G.P."/>
            <person name="Fernandez-Pozo N."/>
            <person name="Barry K."/>
            <person name="Chen C."/>
            <person name="Wang M."/>
            <person name="Lipzen A."/>
            <person name="Daum C."/>
            <person name="Saski C.A."/>
            <person name="Payton A.C."/>
            <person name="Mcbreen J.C."/>
            <person name="Conrad R.E."/>
            <person name="Kollar L.M."/>
            <person name="Olsson S."/>
            <person name="Huttunen S."/>
            <person name="Landis J.B."/>
            <person name="Wickett N.J."/>
            <person name="Johnson M.G."/>
            <person name="Rensing S.A."/>
            <person name="Grimwood J."/>
            <person name="Schmutz J."/>
            <person name="Mcdaniel S.F."/>
        </authorList>
    </citation>
    <scope>NUCLEOTIDE SEQUENCE</scope>
    <source>
        <strain evidence="1">R40</strain>
    </source>
</reference>
<organism evidence="1 2">
    <name type="scientific">Ceratodon purpureus</name>
    <name type="common">Fire moss</name>
    <name type="synonym">Dicranum purpureum</name>
    <dbReference type="NCBI Taxonomy" id="3225"/>
    <lineage>
        <taxon>Eukaryota</taxon>
        <taxon>Viridiplantae</taxon>
        <taxon>Streptophyta</taxon>
        <taxon>Embryophyta</taxon>
        <taxon>Bryophyta</taxon>
        <taxon>Bryophytina</taxon>
        <taxon>Bryopsida</taxon>
        <taxon>Dicranidae</taxon>
        <taxon>Pseudoditrichales</taxon>
        <taxon>Ditrichaceae</taxon>
        <taxon>Ceratodon</taxon>
    </lineage>
</organism>
<dbReference type="EMBL" id="CM026421">
    <property type="protein sequence ID" value="KAG0591758.1"/>
    <property type="molecule type" value="Genomic_DNA"/>
</dbReference>
<dbReference type="Proteomes" id="UP000822688">
    <property type="component" value="Chromosome 1"/>
</dbReference>
<sequence length="103" mass="11057">MVSDPKTSTFNTPAQAQNFHLPSLSFPVCPFLSVSGACLSLSVCLSVCCVSLCMCMCVCSEHEQAENGHGHPHLPPFISSSFARRWPSFSGTRHPGHVPPEGL</sequence>
<proteinExistence type="predicted"/>
<gene>
    <name evidence="1" type="ORF">KC19_1G199700</name>
</gene>
<accession>A0A8T0JA89</accession>
<evidence type="ECO:0000313" key="1">
    <source>
        <dbReference type="EMBL" id="KAG0591758.1"/>
    </source>
</evidence>
<keyword evidence="2" id="KW-1185">Reference proteome</keyword>
<name>A0A8T0JA89_CERPU</name>
<dbReference type="AlphaFoldDB" id="A0A8T0JA89"/>
<protein>
    <submittedName>
        <fullName evidence="1">Uncharacterized protein</fullName>
    </submittedName>
</protein>
<evidence type="ECO:0000313" key="2">
    <source>
        <dbReference type="Proteomes" id="UP000822688"/>
    </source>
</evidence>
<comment type="caution">
    <text evidence="1">The sequence shown here is derived from an EMBL/GenBank/DDBJ whole genome shotgun (WGS) entry which is preliminary data.</text>
</comment>